<dbReference type="OrthoDB" id="5460082at2"/>
<sequence>MDAETDTSRRGLPDAEHQRYGRIFVALGLAGTLFLAGQGLRWWQEHRRAESMAQTLHEVYRRALNADPGRSPYGRLQFELGKLKAQSAQRLDMVELLAALSRLAPEGVRIREVSMATASGVATGLAATPEDLRRYQATLAAEAYFDISLAKADMLARPVRFELEIKARDRAAPPGEDQ</sequence>
<keyword evidence="1" id="KW-1133">Transmembrane helix</keyword>
<dbReference type="RefSeq" id="WP_089274982.1">
    <property type="nucleotide sequence ID" value="NZ_FZOC01000006.1"/>
</dbReference>
<keyword evidence="3" id="KW-1185">Reference proteome</keyword>
<organism evidence="2 3">
    <name type="scientific">Humidesulfovibrio mexicanus</name>
    <dbReference type="NCBI Taxonomy" id="147047"/>
    <lineage>
        <taxon>Bacteria</taxon>
        <taxon>Pseudomonadati</taxon>
        <taxon>Thermodesulfobacteriota</taxon>
        <taxon>Desulfovibrionia</taxon>
        <taxon>Desulfovibrionales</taxon>
        <taxon>Desulfovibrionaceae</taxon>
        <taxon>Humidesulfovibrio</taxon>
    </lineage>
</organism>
<keyword evidence="1" id="KW-0472">Membrane</keyword>
<dbReference type="EMBL" id="FZOC01000006">
    <property type="protein sequence ID" value="SNS10993.1"/>
    <property type="molecule type" value="Genomic_DNA"/>
</dbReference>
<evidence type="ECO:0000256" key="1">
    <source>
        <dbReference type="SAM" id="Phobius"/>
    </source>
</evidence>
<reference evidence="2 3" key="1">
    <citation type="submission" date="2017-06" db="EMBL/GenBank/DDBJ databases">
        <authorList>
            <person name="Kim H.J."/>
            <person name="Triplett B.A."/>
        </authorList>
    </citation>
    <scope>NUCLEOTIDE SEQUENCE [LARGE SCALE GENOMIC DNA]</scope>
    <source>
        <strain evidence="2 3">DSM 13116</strain>
    </source>
</reference>
<evidence type="ECO:0000313" key="3">
    <source>
        <dbReference type="Proteomes" id="UP000198324"/>
    </source>
</evidence>
<name>A0A239BUZ6_9BACT</name>
<accession>A0A239BUZ6</accession>
<gene>
    <name evidence="2" type="ORF">SAMN04488503_2781</name>
</gene>
<protein>
    <recommendedName>
        <fullName evidence="4">Fimbrial assembly protein (PilN)</fullName>
    </recommendedName>
</protein>
<keyword evidence="1" id="KW-0812">Transmembrane</keyword>
<dbReference type="AlphaFoldDB" id="A0A239BUZ6"/>
<feature type="transmembrane region" description="Helical" evidence="1">
    <location>
        <begin position="20"/>
        <end position="43"/>
    </location>
</feature>
<evidence type="ECO:0008006" key="4">
    <source>
        <dbReference type="Google" id="ProtNLM"/>
    </source>
</evidence>
<proteinExistence type="predicted"/>
<dbReference type="Proteomes" id="UP000198324">
    <property type="component" value="Unassembled WGS sequence"/>
</dbReference>
<evidence type="ECO:0000313" key="2">
    <source>
        <dbReference type="EMBL" id="SNS10993.1"/>
    </source>
</evidence>